<evidence type="ECO:0000256" key="2">
    <source>
        <dbReference type="ARBA" id="ARBA00022448"/>
    </source>
</evidence>
<evidence type="ECO:0000256" key="7">
    <source>
        <dbReference type="ARBA" id="ARBA00023136"/>
    </source>
</evidence>
<keyword evidence="7 8" id="KW-0472">Membrane</keyword>
<gene>
    <name evidence="13" type="ORF">ANCCEY_05033</name>
</gene>
<dbReference type="Proteomes" id="UP000054495">
    <property type="component" value="Unassembled WGS sequence"/>
</dbReference>
<name>A0A0D6LXF2_9BILA</name>
<feature type="transmembrane region" description="Helical" evidence="8">
    <location>
        <begin position="1139"/>
        <end position="1167"/>
    </location>
</feature>
<evidence type="ECO:0000256" key="9">
    <source>
        <dbReference type="SAM" id="SignalP"/>
    </source>
</evidence>
<dbReference type="InterPro" id="IPR044880">
    <property type="entry name" value="NCX_ion-bd_dom_sf"/>
</dbReference>
<feature type="transmembrane region" description="Helical" evidence="8">
    <location>
        <begin position="191"/>
        <end position="213"/>
    </location>
</feature>
<feature type="transmembrane region" description="Helical" evidence="8">
    <location>
        <begin position="1093"/>
        <end position="1119"/>
    </location>
</feature>
<feature type="transmembrane region" description="Helical" evidence="8">
    <location>
        <begin position="445"/>
        <end position="462"/>
    </location>
</feature>
<evidence type="ECO:0000256" key="3">
    <source>
        <dbReference type="ARBA" id="ARBA00022449"/>
    </source>
</evidence>
<dbReference type="InterPro" id="IPR051359">
    <property type="entry name" value="CaCA_antiporter"/>
</dbReference>
<keyword evidence="9" id="KW-0732">Signal</keyword>
<feature type="transmembrane region" description="Helical" evidence="8">
    <location>
        <begin position="79"/>
        <end position="100"/>
    </location>
</feature>
<protein>
    <submittedName>
        <fullName evidence="13">Uncharacterized protein</fullName>
    </submittedName>
</protein>
<dbReference type="Pfam" id="PF16178">
    <property type="entry name" value="Anoct_dimer"/>
    <property type="match status" value="1"/>
</dbReference>
<dbReference type="Pfam" id="PF01699">
    <property type="entry name" value="Na_Ca_ex"/>
    <property type="match status" value="2"/>
</dbReference>
<feature type="transmembrane region" description="Helical" evidence="8">
    <location>
        <begin position="383"/>
        <end position="402"/>
    </location>
</feature>
<dbReference type="GO" id="GO:0005432">
    <property type="term" value="F:calcium:sodium antiporter activity"/>
    <property type="evidence" value="ECO:0007669"/>
    <property type="project" value="TreeGrafter"/>
</dbReference>
<dbReference type="GO" id="GO:0006874">
    <property type="term" value="P:intracellular calcium ion homeostasis"/>
    <property type="evidence" value="ECO:0007669"/>
    <property type="project" value="TreeGrafter"/>
</dbReference>
<feature type="transmembrane region" description="Helical" evidence="8">
    <location>
        <begin position="511"/>
        <end position="532"/>
    </location>
</feature>
<keyword evidence="4" id="KW-0106">Calcium</keyword>
<evidence type="ECO:0000256" key="4">
    <source>
        <dbReference type="ARBA" id="ARBA00022568"/>
    </source>
</evidence>
<sequence length="1282" mass="145028">MLFLVAILAWLPTSDAASVTSLAPTIAVGGNPDVCQIWKNMTKQEVCDYVNFHDDICEGGGYLLWSQYVECQFDLGKKIGVIIAGILWMLMLFVMVSSTADDFFSPSVSSIVAHLKISESIAGVTFMAFGNGAPDIFGSIASVLSSPKPKAGLALGELFGAGIFVTTMVTATIIFVRPFEIDVFSTIRDLIFYLVALGWITFVFLYSTQVYIWEPSGVRPAIPDIHIISDAVEKIKQEMESENGDVSALAVRREMMKRASIAVNGDLLNIFPADISRASTALEELEEGSTDTEESSEEEFVVSHNQVLTGHEARSRAASIVPPPIKVVSARTFFYDLRKHLYPLPEDWDEIGWFSKAMSLVKMPAIFLLKLTVPLNEYSWSKTMAIIQAVFAPQWFLFAIQLTTLKPFDGSPGLYAYAFILSAVIVALLVIFTSIDTQPKYYKEFASYIGFLMSISWIYFISSEVVNVVTMLGVVSQISHEVLGLTILAWSNSIGDLIADISVVKQGYPRMAMAAAIGGPLFNLLIGFGLPFLIAKANGRTVTIELNPTYKILLLFLGISLTTTLIAMLRATTQVDYPYFPFRIPVDYVLVSRTDNLSRQYHRTLFERAAKKECLIIQHEYAGPICFTLISTPFHRLCREAEKMQLSFPLKDCPVNPAAPACCVTLSNLFVTDDTVDYISAPFNRRNGELFLNYGNEMLFFTSAQRDMLTHEILTQIDISRELGEAEQREAGTDEESQQSVIDEEPLKRKGLQYLRMENSYEDSFILHEPSKEEPYFRKMRENSFVTYLELMQEIEKDPRKKLSDLWSSVRLSPATFGNCTVINYAGKTDIVPCSLRNELSQFFTTISSWFMKSFDNELNAFFAAFMSVWGTMFYQIWRRNNTVLAYEWDCEDFNEVEPDRPEYHGTAKRQYTFACSLLTAYVPSIMNTVSTMVLGSVYGWIVVKLTNWENHRTNSEYHNALVIKMFALQMVNNYTSLFYVAFVRPENNVGFQKDGLFGLGEKFRDVCLPGTCGSLLAVQLISHMIIKPLPKFTNDIVIPYVVRVFRLRKWYHRDRQDMTDILNENDETNVLVREWLKPAAGDFTQGEFNEKIILFGTTMMFAALFPLAPLIALIIGLIDLRIDALRLLWLNRRPIPVMASGIGIWLPILYFLQYAAVMTNAFIIAFTSDFCSNFFSDVMYCDIKNRLLIVIVFQNMVFILKYVFQSIIPTVPASIRVAQRRKRYVVNYVIEKGDVPYRIRNRKRTRNAKLAWIMSRAKGGIAPRLIPKVGVETTDEASPSS</sequence>
<dbReference type="EMBL" id="KE124884">
    <property type="protein sequence ID" value="EPB75873.1"/>
    <property type="molecule type" value="Genomic_DNA"/>
</dbReference>
<keyword evidence="6 8" id="KW-1133">Transmembrane helix</keyword>
<proteinExistence type="predicted"/>
<dbReference type="InterPro" id="IPR032394">
    <property type="entry name" value="Anoct_dimer"/>
</dbReference>
<feature type="transmembrane region" description="Helical" evidence="8">
    <location>
        <begin position="414"/>
        <end position="433"/>
    </location>
</feature>
<keyword evidence="3" id="KW-0050">Antiport</keyword>
<feature type="transmembrane region" description="Helical" evidence="8">
    <location>
        <begin position="552"/>
        <end position="569"/>
    </location>
</feature>
<evidence type="ECO:0000256" key="8">
    <source>
        <dbReference type="SAM" id="Phobius"/>
    </source>
</evidence>
<dbReference type="GO" id="GO:0046983">
    <property type="term" value="F:protein dimerization activity"/>
    <property type="evidence" value="ECO:0007669"/>
    <property type="project" value="InterPro"/>
</dbReference>
<feature type="domain" description="Sodium/calcium exchanger membrane region" evidence="10">
    <location>
        <begin position="87"/>
        <end position="214"/>
    </location>
</feature>
<keyword evidence="4" id="KW-0406">Ion transport</keyword>
<feature type="domain" description="Anoctamin dimerisation" evidence="12">
    <location>
        <begin position="586"/>
        <end position="809"/>
    </location>
</feature>
<dbReference type="Gene3D" id="1.20.1420.30">
    <property type="entry name" value="NCX, central ion-binding region"/>
    <property type="match status" value="2"/>
</dbReference>
<evidence type="ECO:0000259" key="12">
    <source>
        <dbReference type="Pfam" id="PF16178"/>
    </source>
</evidence>
<feature type="transmembrane region" description="Helical" evidence="8">
    <location>
        <begin position="859"/>
        <end position="878"/>
    </location>
</feature>
<evidence type="ECO:0000256" key="5">
    <source>
        <dbReference type="ARBA" id="ARBA00022692"/>
    </source>
</evidence>
<organism evidence="13 14">
    <name type="scientific">Ancylostoma ceylanicum</name>
    <dbReference type="NCBI Taxonomy" id="53326"/>
    <lineage>
        <taxon>Eukaryota</taxon>
        <taxon>Metazoa</taxon>
        <taxon>Ecdysozoa</taxon>
        <taxon>Nematoda</taxon>
        <taxon>Chromadorea</taxon>
        <taxon>Rhabditida</taxon>
        <taxon>Rhabditina</taxon>
        <taxon>Rhabditomorpha</taxon>
        <taxon>Strongyloidea</taxon>
        <taxon>Ancylostomatidae</taxon>
        <taxon>Ancylostomatinae</taxon>
        <taxon>Ancylostoma</taxon>
    </lineage>
</organism>
<feature type="transmembrane region" description="Helical" evidence="8">
    <location>
        <begin position="1188"/>
        <end position="1205"/>
    </location>
</feature>
<dbReference type="GO" id="GO:0016020">
    <property type="term" value="C:membrane"/>
    <property type="evidence" value="ECO:0007669"/>
    <property type="project" value="UniProtKB-SubCell"/>
</dbReference>
<evidence type="ECO:0000256" key="6">
    <source>
        <dbReference type="ARBA" id="ARBA00022989"/>
    </source>
</evidence>
<accession>A0A0D6LXF2</accession>
<feature type="signal peptide" evidence="9">
    <location>
        <begin position="1"/>
        <end position="16"/>
    </location>
</feature>
<evidence type="ECO:0000259" key="11">
    <source>
        <dbReference type="Pfam" id="PF04547"/>
    </source>
</evidence>
<keyword evidence="2" id="KW-0813">Transport</keyword>
<feature type="domain" description="Anoctamin transmembrane" evidence="11">
    <location>
        <begin position="814"/>
        <end position="911"/>
    </location>
</feature>
<dbReference type="PANTHER" id="PTHR12266:SF0">
    <property type="entry name" value="MITOCHONDRIAL SODIUM_CALCIUM EXCHANGER PROTEIN"/>
    <property type="match status" value="1"/>
</dbReference>
<dbReference type="InterPro" id="IPR049452">
    <property type="entry name" value="Anoctamin_TM"/>
</dbReference>
<keyword evidence="14" id="KW-1185">Reference proteome</keyword>
<dbReference type="InterPro" id="IPR004837">
    <property type="entry name" value="NaCa_Exmemb"/>
</dbReference>
<evidence type="ECO:0000256" key="1">
    <source>
        <dbReference type="ARBA" id="ARBA00004141"/>
    </source>
</evidence>
<evidence type="ECO:0000313" key="14">
    <source>
        <dbReference type="Proteomes" id="UP000054495"/>
    </source>
</evidence>
<keyword evidence="4" id="KW-0109">Calcium transport</keyword>
<dbReference type="PANTHER" id="PTHR12266">
    <property type="entry name" value="NA+/CA2+ K+ INDEPENDENT EXCHANGER"/>
    <property type="match status" value="1"/>
</dbReference>
<comment type="subcellular location">
    <subcellularLocation>
        <location evidence="1">Membrane</location>
        <topology evidence="1">Multi-pass membrane protein</topology>
    </subcellularLocation>
</comment>
<feature type="domain" description="Sodium/calcium exchanger membrane region" evidence="10">
    <location>
        <begin position="447"/>
        <end position="567"/>
    </location>
</feature>
<feature type="transmembrane region" description="Helical" evidence="8">
    <location>
        <begin position="921"/>
        <end position="944"/>
    </location>
</feature>
<dbReference type="Pfam" id="PF04547">
    <property type="entry name" value="Anoctamin"/>
    <property type="match status" value="2"/>
</dbReference>
<feature type="chain" id="PRO_5002307308" evidence="9">
    <location>
        <begin position="17"/>
        <end position="1282"/>
    </location>
</feature>
<feature type="transmembrane region" description="Helical" evidence="8">
    <location>
        <begin position="121"/>
        <end position="146"/>
    </location>
</feature>
<evidence type="ECO:0000259" key="10">
    <source>
        <dbReference type="Pfam" id="PF01699"/>
    </source>
</evidence>
<evidence type="ECO:0000313" key="13">
    <source>
        <dbReference type="EMBL" id="EPB75873.1"/>
    </source>
</evidence>
<reference evidence="13 14" key="1">
    <citation type="submission" date="2013-05" db="EMBL/GenBank/DDBJ databases">
        <title>Draft genome of the parasitic nematode Anyclostoma ceylanicum.</title>
        <authorList>
            <person name="Mitreva M."/>
        </authorList>
    </citation>
    <scope>NUCLEOTIDE SEQUENCE [LARGE SCALE GENOMIC DNA]</scope>
</reference>
<feature type="domain" description="Anoctamin transmembrane" evidence="11">
    <location>
        <begin position="918"/>
        <end position="1222"/>
    </location>
</feature>
<feature type="transmembrane region" description="Helical" evidence="8">
    <location>
        <begin position="158"/>
        <end position="179"/>
    </location>
</feature>
<keyword evidence="5 8" id="KW-0812">Transmembrane</keyword>